<proteinExistence type="inferred from homology"/>
<gene>
    <name evidence="9" type="primary">sctE</name>
    <name evidence="9" type="ORF">H9654_10135</name>
</gene>
<evidence type="ECO:0000256" key="3">
    <source>
        <dbReference type="ARBA" id="ARBA00023026"/>
    </source>
</evidence>
<evidence type="ECO:0000256" key="4">
    <source>
        <dbReference type="ARBA" id="ARBA00035640"/>
    </source>
</evidence>
<evidence type="ECO:0000256" key="6">
    <source>
        <dbReference type="SAM" id="Phobius"/>
    </source>
</evidence>
<accession>A0A8X8FRD0</accession>
<keyword evidence="6" id="KW-1133">Transmembrane helix</keyword>
<dbReference type="Gene3D" id="1.20.120.330">
    <property type="entry name" value="Nucleotidyltransferases domain 2"/>
    <property type="match status" value="1"/>
</dbReference>
<evidence type="ECO:0000313" key="9">
    <source>
        <dbReference type="EMBL" id="MBD7954556.1"/>
    </source>
</evidence>
<dbReference type="InterPro" id="IPR032391">
    <property type="entry name" value="IpaB/BipB/SctE_N"/>
</dbReference>
<evidence type="ECO:0000259" key="7">
    <source>
        <dbReference type="Pfam" id="PF04888"/>
    </source>
</evidence>
<comment type="caution">
    <text evidence="9">The sequence shown here is derived from an EMBL/GenBank/DDBJ whole genome shotgun (WGS) entry which is preliminary data.</text>
</comment>
<feature type="transmembrane region" description="Helical" evidence="6">
    <location>
        <begin position="412"/>
        <end position="431"/>
    </location>
</feature>
<dbReference type="InterPro" id="IPR006972">
    <property type="entry name" value="BipB-like_C"/>
</dbReference>
<feature type="domain" description="Translocator protein BipB-like C-terminal" evidence="7">
    <location>
        <begin position="270"/>
        <end position="542"/>
    </location>
</feature>
<keyword evidence="2" id="KW-1043">Host membrane</keyword>
<evidence type="ECO:0000256" key="5">
    <source>
        <dbReference type="SAM" id="Coils"/>
    </source>
</evidence>
<organism evidence="9 10">
    <name type="scientific">Stenotrophomonas lacuserhaii</name>
    <dbReference type="NCBI Taxonomy" id="2760084"/>
    <lineage>
        <taxon>Bacteria</taxon>
        <taxon>Pseudomonadati</taxon>
        <taxon>Pseudomonadota</taxon>
        <taxon>Gammaproteobacteria</taxon>
        <taxon>Lysobacterales</taxon>
        <taxon>Lysobacteraceae</taxon>
        <taxon>Stenotrophomonas</taxon>
    </lineage>
</organism>
<dbReference type="Proteomes" id="UP000636938">
    <property type="component" value="Unassembled WGS sequence"/>
</dbReference>
<comment type="subcellular location">
    <subcellularLocation>
        <location evidence="1">Host membrane</location>
        <topology evidence="1">Multi-pass membrane protein</topology>
    </subcellularLocation>
</comment>
<dbReference type="EMBL" id="JACSQS010000009">
    <property type="protein sequence ID" value="MBD7954556.1"/>
    <property type="molecule type" value="Genomic_DNA"/>
</dbReference>
<evidence type="ECO:0000259" key="8">
    <source>
        <dbReference type="Pfam" id="PF16535"/>
    </source>
</evidence>
<dbReference type="AlphaFoldDB" id="A0A8X8FRD0"/>
<keyword evidence="5" id="KW-0175">Coiled coil</keyword>
<sequence length="563" mass="58422">MSDLLLAVPAHRTPLVLRTTGHESTLRAAQGFGVPITEAQLARIQADLFAAFESGSPRADGQTFKPNDPMALRQPDMARVHRAVGDGAQRLSPEATMTLLMGTLQATLGDANLQSLRQRLDVHRAQLSARAAHGGALAASLQAALDAALAAQGLADAAAAEVGAQEGALNAARDEVLRLRAELEVLDPDEPAYAAKQAELDSAQAALQRTQSRLDAAGRDLVEAASTLEEALGHLDAEQARADAFNSGQPLGVDPSREKKLDATSTLQLLIGMLSTLMSEAADSKMKATAEFTMKMLEARHALEQEKIRKHEEEVQRARDAEKKTGCAGKIFGWIGAAVGAIASIGAIVVGALHGNVALVAAGVMGMMLTVDSIVGMTTGFSVVGKTIEGLGNVISKALIAFGVPEDVAKQIGAITATIVVIVAIVAVMLVTGNIAAAGRTAAGAVVAAKAAADSGLTAARLVEQGTRILQFVAQAAGAIGQITHSAGQLVVAGIMLEATKLLAKIQESLFGNEVLQDMLRKLGEAVALQHRTALDLLVQMTQVADDRAETATSIVAHIRSRA</sequence>
<protein>
    <submittedName>
        <fullName evidence="9">Type III secretion system translocon subunit SctE</fullName>
    </submittedName>
</protein>
<comment type="similarity">
    <text evidence="4">Belongs to the SctE/SipB/YopB family.</text>
</comment>
<dbReference type="GO" id="GO:0033644">
    <property type="term" value="C:host cell membrane"/>
    <property type="evidence" value="ECO:0007669"/>
    <property type="project" value="UniProtKB-SubCell"/>
</dbReference>
<keyword evidence="6" id="KW-0472">Membrane</keyword>
<feature type="coiled-coil region" evidence="5">
    <location>
        <begin position="294"/>
        <end position="321"/>
    </location>
</feature>
<evidence type="ECO:0000256" key="1">
    <source>
        <dbReference type="ARBA" id="ARBA00004301"/>
    </source>
</evidence>
<dbReference type="Pfam" id="PF04888">
    <property type="entry name" value="SseC"/>
    <property type="match status" value="1"/>
</dbReference>
<evidence type="ECO:0000256" key="2">
    <source>
        <dbReference type="ARBA" id="ARBA00022870"/>
    </source>
</evidence>
<evidence type="ECO:0000313" key="10">
    <source>
        <dbReference type="Proteomes" id="UP000636938"/>
    </source>
</evidence>
<feature type="transmembrane region" description="Helical" evidence="6">
    <location>
        <begin position="331"/>
        <end position="350"/>
    </location>
</feature>
<name>A0A8X8FRD0_9GAMM</name>
<feature type="domain" description="IpaB/BipB/SctE N-terminal" evidence="8">
    <location>
        <begin position="95"/>
        <end position="217"/>
    </location>
</feature>
<keyword evidence="3" id="KW-0843">Virulence</keyword>
<dbReference type="Pfam" id="PF16535">
    <property type="entry name" value="T3SSipB"/>
    <property type="match status" value="1"/>
</dbReference>
<feature type="coiled-coil region" evidence="5">
    <location>
        <begin position="193"/>
        <end position="220"/>
    </location>
</feature>
<keyword evidence="10" id="KW-1185">Reference proteome</keyword>
<keyword evidence="6" id="KW-0812">Transmembrane</keyword>
<dbReference type="RefSeq" id="WP_191770726.1">
    <property type="nucleotide sequence ID" value="NZ_JACSQS010000009.1"/>
</dbReference>
<feature type="transmembrane region" description="Helical" evidence="6">
    <location>
        <begin position="357"/>
        <end position="377"/>
    </location>
</feature>
<reference evidence="9 10" key="1">
    <citation type="submission" date="2020-08" db="EMBL/GenBank/DDBJ databases">
        <title>A Genomic Blueprint of the Chicken Gut Microbiome.</title>
        <authorList>
            <person name="Gilroy R."/>
            <person name="Ravi A."/>
            <person name="Getino M."/>
            <person name="Pursley I."/>
            <person name="Horton D.L."/>
            <person name="Alikhan N.-F."/>
            <person name="Baker D."/>
            <person name="Gharbi K."/>
            <person name="Hall N."/>
            <person name="Watson M."/>
            <person name="Adriaenssens E.M."/>
            <person name="Foster-Nyarko E."/>
            <person name="Jarju S."/>
            <person name="Secka A."/>
            <person name="Antonio M."/>
            <person name="Oren A."/>
            <person name="Chaudhuri R."/>
            <person name="La Ragione R.M."/>
            <person name="Hildebrand F."/>
            <person name="Pallen M.J."/>
        </authorList>
    </citation>
    <scope>NUCLEOTIDE SEQUENCE [LARGE SCALE GENOMIC DNA]</scope>
    <source>
        <strain evidence="9 10">Sa5BUN4</strain>
    </source>
</reference>